<feature type="domain" description="CAF17 C-terminal" evidence="4">
    <location>
        <begin position="211"/>
        <end position="266"/>
    </location>
</feature>
<gene>
    <name evidence="5" type="ORF">MNBD_ALPHA12-1530</name>
</gene>
<evidence type="ECO:0000256" key="3">
    <source>
        <dbReference type="ARBA" id="ARBA00023128"/>
    </source>
</evidence>
<dbReference type="PANTHER" id="PTHR22602">
    <property type="entry name" value="TRANSFERASE CAF17, MITOCHONDRIAL-RELATED"/>
    <property type="match status" value="1"/>
</dbReference>
<dbReference type="Gene3D" id="3.30.1360.120">
    <property type="entry name" value="Probable tRNA modification gtpase trme, domain 1"/>
    <property type="match status" value="2"/>
</dbReference>
<organism evidence="5">
    <name type="scientific">hydrothermal vent metagenome</name>
    <dbReference type="NCBI Taxonomy" id="652676"/>
    <lineage>
        <taxon>unclassified sequences</taxon>
        <taxon>metagenomes</taxon>
        <taxon>ecological metagenomes</taxon>
    </lineage>
</organism>
<keyword evidence="3" id="KW-0496">Mitochondrion</keyword>
<dbReference type="Pfam" id="PF25455">
    <property type="entry name" value="Beta-barrel_CAF17_C"/>
    <property type="match status" value="1"/>
</dbReference>
<reference evidence="5" key="1">
    <citation type="submission" date="2018-06" db="EMBL/GenBank/DDBJ databases">
        <authorList>
            <person name="Zhirakovskaya E."/>
        </authorList>
    </citation>
    <scope>NUCLEOTIDE SEQUENCE</scope>
</reference>
<proteinExistence type="predicted"/>
<dbReference type="InterPro" id="IPR017703">
    <property type="entry name" value="YgfZ/GCV_T_CS"/>
</dbReference>
<evidence type="ECO:0000259" key="4">
    <source>
        <dbReference type="Pfam" id="PF25455"/>
    </source>
</evidence>
<dbReference type="AlphaFoldDB" id="A0A3B0UF95"/>
<comment type="subcellular location">
    <subcellularLocation>
        <location evidence="1">Mitochondrion</location>
    </subcellularLocation>
</comment>
<dbReference type="NCBIfam" id="TIGR03317">
    <property type="entry name" value="ygfZ_signature"/>
    <property type="match status" value="1"/>
</dbReference>
<dbReference type="InterPro" id="IPR057460">
    <property type="entry name" value="CAF17_C"/>
</dbReference>
<evidence type="ECO:0000313" key="5">
    <source>
        <dbReference type="EMBL" id="VAW23159.1"/>
    </source>
</evidence>
<dbReference type="GO" id="GO:0005739">
    <property type="term" value="C:mitochondrion"/>
    <property type="evidence" value="ECO:0007669"/>
    <property type="project" value="UniProtKB-SubCell"/>
</dbReference>
<evidence type="ECO:0000256" key="1">
    <source>
        <dbReference type="ARBA" id="ARBA00004173"/>
    </source>
</evidence>
<dbReference type="SUPFAM" id="SSF103025">
    <property type="entry name" value="Folate-binding domain"/>
    <property type="match status" value="1"/>
</dbReference>
<dbReference type="InterPro" id="IPR045179">
    <property type="entry name" value="YgfZ/GcvT"/>
</dbReference>
<dbReference type="GO" id="GO:0016226">
    <property type="term" value="P:iron-sulfur cluster assembly"/>
    <property type="evidence" value="ECO:0007669"/>
    <property type="project" value="TreeGrafter"/>
</dbReference>
<keyword evidence="2" id="KW-0809">Transit peptide</keyword>
<accession>A0A3B0UF95</accession>
<dbReference type="EMBL" id="UOEO01000225">
    <property type="protein sequence ID" value="VAW23159.1"/>
    <property type="molecule type" value="Genomic_DNA"/>
</dbReference>
<dbReference type="PANTHER" id="PTHR22602:SF0">
    <property type="entry name" value="TRANSFERASE CAF17, MITOCHONDRIAL-RELATED"/>
    <property type="match status" value="1"/>
</dbReference>
<sequence length="279" mass="30891">MSIFLRQSRVALRISGPEAGKLLNDVLTATIKQQSGIARWWALLTPQGKIIAEGLISWHNDAFWLDVAADFAADFFKRMRMYKLRAKVEIEDLSVTHAVGWSEKRLENADFIVAKDIRTDGMGYRVIAPQAACRDWVADETEFAAKRIALGIGEMGADFAPNTMFPHDIGMDLLGGVDFKKGCYVGQEVVSRMHHRSTARRRPLIVSNIEVHEENSVMAGDREAGRIGQQVNGVAVGFLRLDRLGGAKKASIAAKRVILAAPEWASYDFSDSDRNQTGT</sequence>
<dbReference type="InterPro" id="IPR027266">
    <property type="entry name" value="TrmE/GcvT-like"/>
</dbReference>
<protein>
    <submittedName>
        <fullName evidence="5">tRNA-modifying protein YgfZ</fullName>
    </submittedName>
</protein>
<name>A0A3B0UF95_9ZZZZ</name>
<evidence type="ECO:0000256" key="2">
    <source>
        <dbReference type="ARBA" id="ARBA00022946"/>
    </source>
</evidence>